<evidence type="ECO:0000256" key="1">
    <source>
        <dbReference type="ARBA" id="ARBA00038086"/>
    </source>
</evidence>
<comment type="caution">
    <text evidence="2">The sequence shown here is derived from an EMBL/GenBank/DDBJ whole genome shotgun (WGS) entry which is preliminary data.</text>
</comment>
<proteinExistence type="inferred from homology"/>
<dbReference type="AlphaFoldDB" id="A0AAN7TNU6"/>
<accession>A0AAN7TNU6</accession>
<dbReference type="Pfam" id="PF05710">
    <property type="entry name" value="Coiled"/>
    <property type="match status" value="1"/>
</dbReference>
<reference evidence="2 3" key="1">
    <citation type="submission" date="2023-11" db="EMBL/GenBank/DDBJ databases">
        <title>Dfirmibasis_genome.</title>
        <authorList>
            <person name="Edelbroek B."/>
            <person name="Kjellin J."/>
            <person name="Jerlstrom-Hultqvist J."/>
            <person name="Soderbom F."/>
        </authorList>
    </citation>
    <scope>NUCLEOTIDE SEQUENCE [LARGE SCALE GENOMIC DNA]</scope>
    <source>
        <strain evidence="2 3">TNS-C-14</strain>
    </source>
</reference>
<dbReference type="InterPro" id="IPR050533">
    <property type="entry name" value="HssA/B-like_chaperone"/>
</dbReference>
<dbReference type="Proteomes" id="UP001344447">
    <property type="component" value="Unassembled WGS sequence"/>
</dbReference>
<evidence type="ECO:0000313" key="3">
    <source>
        <dbReference type="Proteomes" id="UP001344447"/>
    </source>
</evidence>
<organism evidence="2 3">
    <name type="scientific">Dictyostelium firmibasis</name>
    <dbReference type="NCBI Taxonomy" id="79012"/>
    <lineage>
        <taxon>Eukaryota</taxon>
        <taxon>Amoebozoa</taxon>
        <taxon>Evosea</taxon>
        <taxon>Eumycetozoa</taxon>
        <taxon>Dictyostelia</taxon>
        <taxon>Dictyosteliales</taxon>
        <taxon>Dictyosteliaceae</taxon>
        <taxon>Dictyostelium</taxon>
    </lineage>
</organism>
<sequence length="87" mass="8800">MSILSALTSISNPIKSSKSIVSSSGSKLSMGSNSVACGSCGGGNTSSGEFTNPDGSKTTYYSYTSPVYTYSYSYSYGSSSSSSCGCN</sequence>
<dbReference type="PANTHER" id="PTHR31059:SF5">
    <property type="entry name" value="HSSA_B-LIKE PROTEIN 1-RELATED"/>
    <property type="match status" value="1"/>
</dbReference>
<gene>
    <name evidence="2" type="ORF">RB653_007500</name>
</gene>
<dbReference type="PANTHER" id="PTHR31059">
    <property type="entry name" value="HSSA/B-LIKE PROTEIN 1-RELATED-RELATED"/>
    <property type="match status" value="1"/>
</dbReference>
<dbReference type="InterPro" id="IPR008455">
    <property type="entry name" value="HssA/B-related"/>
</dbReference>
<protein>
    <submittedName>
        <fullName evidence="2">Uncharacterized protein</fullName>
    </submittedName>
</protein>
<comment type="similarity">
    <text evidence="1">Belongs to the hssA/B family.</text>
</comment>
<keyword evidence="3" id="KW-1185">Reference proteome</keyword>
<dbReference type="EMBL" id="JAVFKY010000005">
    <property type="protein sequence ID" value="KAK5576359.1"/>
    <property type="molecule type" value="Genomic_DNA"/>
</dbReference>
<evidence type="ECO:0000313" key="2">
    <source>
        <dbReference type="EMBL" id="KAK5576359.1"/>
    </source>
</evidence>
<name>A0AAN7TNU6_9MYCE</name>